<dbReference type="InterPro" id="IPR006665">
    <property type="entry name" value="OmpA-like"/>
</dbReference>
<dbReference type="InterPro" id="IPR006664">
    <property type="entry name" value="OMP_bac"/>
</dbReference>
<dbReference type="PROSITE" id="PS51123">
    <property type="entry name" value="OMPA_2"/>
    <property type="match status" value="1"/>
</dbReference>
<dbReference type="Proteomes" id="UP000324065">
    <property type="component" value="Unassembled WGS sequence"/>
</dbReference>
<proteinExistence type="predicted"/>
<dbReference type="Pfam" id="PF00691">
    <property type="entry name" value="OmpA"/>
    <property type="match status" value="1"/>
</dbReference>
<evidence type="ECO:0000256" key="3">
    <source>
        <dbReference type="ARBA" id="ARBA00023237"/>
    </source>
</evidence>
<dbReference type="PRINTS" id="PR01021">
    <property type="entry name" value="OMPADOMAIN"/>
</dbReference>
<comment type="caution">
    <text evidence="6">The sequence shown here is derived from an EMBL/GenBank/DDBJ whole genome shotgun (WGS) entry which is preliminary data.</text>
</comment>
<reference evidence="6 7" key="1">
    <citation type="submission" date="2019-09" db="EMBL/GenBank/DDBJ databases">
        <title>Genome sequence of Roseospira marina, one of the more divergent members of the non-sulfur purple photosynthetic bacterial family, the Rhodospirillaceae.</title>
        <authorList>
            <person name="Meyer T."/>
            <person name="Kyndt J."/>
        </authorList>
    </citation>
    <scope>NUCLEOTIDE SEQUENCE [LARGE SCALE GENOMIC DNA]</scope>
    <source>
        <strain evidence="6 7">DSM 15113</strain>
    </source>
</reference>
<dbReference type="AlphaFoldDB" id="A0A5M6IE40"/>
<keyword evidence="2 4" id="KW-0472">Membrane</keyword>
<feature type="domain" description="OmpA-like" evidence="5">
    <location>
        <begin position="192"/>
        <end position="312"/>
    </location>
</feature>
<dbReference type="InterPro" id="IPR036737">
    <property type="entry name" value="OmpA-like_sf"/>
</dbReference>
<evidence type="ECO:0000256" key="2">
    <source>
        <dbReference type="ARBA" id="ARBA00023136"/>
    </source>
</evidence>
<dbReference type="EMBL" id="VWPJ01000006">
    <property type="protein sequence ID" value="KAA5605985.1"/>
    <property type="molecule type" value="Genomic_DNA"/>
</dbReference>
<evidence type="ECO:0000259" key="5">
    <source>
        <dbReference type="PROSITE" id="PS51123"/>
    </source>
</evidence>
<organism evidence="6 7">
    <name type="scientific">Roseospira marina</name>
    <dbReference type="NCBI Taxonomy" id="140057"/>
    <lineage>
        <taxon>Bacteria</taxon>
        <taxon>Pseudomonadati</taxon>
        <taxon>Pseudomonadota</taxon>
        <taxon>Alphaproteobacteria</taxon>
        <taxon>Rhodospirillales</taxon>
        <taxon>Rhodospirillaceae</taxon>
        <taxon>Roseospira</taxon>
    </lineage>
</organism>
<comment type="subcellular location">
    <subcellularLocation>
        <location evidence="1">Cell outer membrane</location>
    </subcellularLocation>
</comment>
<keyword evidence="7" id="KW-1185">Reference proteome</keyword>
<dbReference type="SUPFAM" id="SSF103088">
    <property type="entry name" value="OmpA-like"/>
    <property type="match status" value="1"/>
</dbReference>
<dbReference type="GO" id="GO:0009279">
    <property type="term" value="C:cell outer membrane"/>
    <property type="evidence" value="ECO:0007669"/>
    <property type="project" value="UniProtKB-SubCell"/>
</dbReference>
<dbReference type="InterPro" id="IPR050330">
    <property type="entry name" value="Bact_OuterMem_StrucFunc"/>
</dbReference>
<evidence type="ECO:0000256" key="1">
    <source>
        <dbReference type="ARBA" id="ARBA00004442"/>
    </source>
</evidence>
<dbReference type="CDD" id="cd07185">
    <property type="entry name" value="OmpA_C-like"/>
    <property type="match status" value="1"/>
</dbReference>
<protein>
    <submittedName>
        <fullName evidence="6">OmpA family protein</fullName>
    </submittedName>
</protein>
<evidence type="ECO:0000313" key="7">
    <source>
        <dbReference type="Proteomes" id="UP000324065"/>
    </source>
</evidence>
<gene>
    <name evidence="6" type="ORF">F1188_08165</name>
</gene>
<dbReference type="OrthoDB" id="189250at2"/>
<dbReference type="Gene3D" id="3.30.1330.60">
    <property type="entry name" value="OmpA-like domain"/>
    <property type="match status" value="1"/>
</dbReference>
<evidence type="ECO:0000313" key="6">
    <source>
        <dbReference type="EMBL" id="KAA5605985.1"/>
    </source>
</evidence>
<dbReference type="PANTHER" id="PTHR30329:SF21">
    <property type="entry name" value="LIPOPROTEIN YIAD-RELATED"/>
    <property type="match status" value="1"/>
</dbReference>
<name>A0A5M6IE40_9PROT</name>
<sequence length="333" mass="35911">MARVRLPASLAQRRPTMPLNTMSLTPVAAGVAVVCLGLASPAHSQWGFGAVDAMRSVDISADAPTFREQAIRYYKQFSLFEADEMADWYDAEYFAEKGVALAHGEPIAPETVEDQGIEPGLERTRLERARAALIRVLETDGPAIAPKASAYALVSYDCWVEQVQEGHQAAHIQACRSQFRDAMTVIAAYDAGATPDVVAETVVYFGFDQATLTSDAQDALRALETQLDDPDAVSLRVIGHADRAGPADYNRDLSERRAVAVAEALTDMGLRVDQIDTLAMAGAGETAPAVETGDGVREPRNRRVVVQAVWREAADHPVAMASAGDVVLESDLW</sequence>
<keyword evidence="3" id="KW-0998">Cell outer membrane</keyword>
<evidence type="ECO:0000256" key="4">
    <source>
        <dbReference type="PROSITE-ProRule" id="PRU00473"/>
    </source>
</evidence>
<accession>A0A5M6IE40</accession>
<dbReference type="PANTHER" id="PTHR30329">
    <property type="entry name" value="STATOR ELEMENT OF FLAGELLAR MOTOR COMPLEX"/>
    <property type="match status" value="1"/>
</dbReference>